<feature type="region of interest" description="Disordered" evidence="1">
    <location>
        <begin position="80"/>
        <end position="111"/>
    </location>
</feature>
<accession>A0A545VY67</accession>
<keyword evidence="3" id="KW-0808">Transferase</keyword>
<keyword evidence="4" id="KW-1185">Reference proteome</keyword>
<dbReference type="GO" id="GO:0016747">
    <property type="term" value="F:acyltransferase activity, transferring groups other than amino-acyl groups"/>
    <property type="evidence" value="ECO:0007669"/>
    <property type="project" value="InterPro"/>
</dbReference>
<dbReference type="Pfam" id="PF00583">
    <property type="entry name" value="Acetyltransf_1"/>
    <property type="match status" value="1"/>
</dbReference>
<evidence type="ECO:0000259" key="2">
    <source>
        <dbReference type="PROSITE" id="PS51186"/>
    </source>
</evidence>
<evidence type="ECO:0000256" key="1">
    <source>
        <dbReference type="SAM" id="MobiDB-lite"/>
    </source>
</evidence>
<dbReference type="InterPro" id="IPR016181">
    <property type="entry name" value="Acyl_CoA_acyltransferase"/>
</dbReference>
<dbReference type="SUPFAM" id="SSF55729">
    <property type="entry name" value="Acyl-CoA N-acyltransferases (Nat)"/>
    <property type="match status" value="1"/>
</dbReference>
<feature type="compositionally biased region" description="Acidic residues" evidence="1">
    <location>
        <begin position="81"/>
        <end position="90"/>
    </location>
</feature>
<evidence type="ECO:0000313" key="4">
    <source>
        <dbReference type="Proteomes" id="UP000315783"/>
    </source>
</evidence>
<reference evidence="3 4" key="1">
    <citation type="journal article" date="2019" name="Appl. Microbiol. Biotechnol.">
        <title>Genome sequence of Isaria javanica and comparative genome analysis insights into family S53 peptidase evolution in fungal entomopathogens.</title>
        <authorList>
            <person name="Lin R."/>
            <person name="Zhang X."/>
            <person name="Xin B."/>
            <person name="Zou M."/>
            <person name="Gao Y."/>
            <person name="Qin F."/>
            <person name="Hu Q."/>
            <person name="Xie B."/>
            <person name="Cheng X."/>
        </authorList>
    </citation>
    <scope>NUCLEOTIDE SEQUENCE [LARGE SCALE GENOMIC DNA]</scope>
    <source>
        <strain evidence="3 4">IJ1G</strain>
    </source>
</reference>
<name>A0A545VY67_9HYPO</name>
<dbReference type="Gene3D" id="3.40.630.30">
    <property type="match status" value="1"/>
</dbReference>
<dbReference type="OrthoDB" id="64477at2759"/>
<protein>
    <submittedName>
        <fullName evidence="3">GNAT family acetyltransferase</fullName>
    </submittedName>
</protein>
<dbReference type="PANTHER" id="PTHR43415:SF3">
    <property type="entry name" value="GNAT-FAMILY ACETYLTRANSFERASE"/>
    <property type="match status" value="1"/>
</dbReference>
<dbReference type="PANTHER" id="PTHR43415">
    <property type="entry name" value="SPERMIDINE N(1)-ACETYLTRANSFERASE"/>
    <property type="match status" value="1"/>
</dbReference>
<gene>
    <name evidence="3" type="ORF">IF1G_06797</name>
</gene>
<dbReference type="CDD" id="cd04301">
    <property type="entry name" value="NAT_SF"/>
    <property type="match status" value="1"/>
</dbReference>
<dbReference type="AlphaFoldDB" id="A0A545VY67"/>
<evidence type="ECO:0000313" key="3">
    <source>
        <dbReference type="EMBL" id="TQV94786.1"/>
    </source>
</evidence>
<dbReference type="PROSITE" id="PS51186">
    <property type="entry name" value="GNAT"/>
    <property type="match status" value="1"/>
</dbReference>
<dbReference type="Proteomes" id="UP000315783">
    <property type="component" value="Unassembled WGS sequence"/>
</dbReference>
<sequence length="232" mass="26234">MSAFSAALDNAFESKRLRYIAVEDESDDYKGVLADMINEASLQALSSEMIIRPQGKTDVQFLATMYRKALLGVAICLGPSEEQEEEEEPADSAPPPSSDRQEQKTEKKKKKPTTIIGTLCIGWGGIPDSLRHNRNAYIGITLARPYRGRGYGREALDWGVDWAFRHGNLHTLSLTTVSFNEVGQRLYESAGFAFVGRRREVAWADRQWHDELIYSMTETEWEALRGLRKEKS</sequence>
<organism evidence="3 4">
    <name type="scientific">Cordyceps javanica</name>
    <dbReference type="NCBI Taxonomy" id="43265"/>
    <lineage>
        <taxon>Eukaryota</taxon>
        <taxon>Fungi</taxon>
        <taxon>Dikarya</taxon>
        <taxon>Ascomycota</taxon>
        <taxon>Pezizomycotina</taxon>
        <taxon>Sordariomycetes</taxon>
        <taxon>Hypocreomycetidae</taxon>
        <taxon>Hypocreales</taxon>
        <taxon>Cordycipitaceae</taxon>
        <taxon>Cordyceps</taxon>
    </lineage>
</organism>
<comment type="caution">
    <text evidence="3">The sequence shown here is derived from an EMBL/GenBank/DDBJ whole genome shotgun (WGS) entry which is preliminary data.</text>
</comment>
<feature type="domain" description="N-acetyltransferase" evidence="2">
    <location>
        <begin position="49"/>
        <end position="217"/>
    </location>
</feature>
<proteinExistence type="predicted"/>
<dbReference type="EMBL" id="SPUK01000009">
    <property type="protein sequence ID" value="TQV94786.1"/>
    <property type="molecule type" value="Genomic_DNA"/>
</dbReference>
<dbReference type="InterPro" id="IPR000182">
    <property type="entry name" value="GNAT_dom"/>
</dbReference>